<feature type="region of interest" description="Disordered" evidence="1">
    <location>
        <begin position="116"/>
        <end position="153"/>
    </location>
</feature>
<name>A0ABN9TG47_9DINO</name>
<dbReference type="EMBL" id="CAUYUJ010014665">
    <property type="protein sequence ID" value="CAK0844455.1"/>
    <property type="molecule type" value="Genomic_DNA"/>
</dbReference>
<proteinExistence type="predicted"/>
<sequence length="165" mass="17726">ALLSAPFGSAGVEMTQLLVSCGCVPQDPMFDMGRLEADALTPFVFGEVKESTEIPDWMEGVNIQSFTMDRDAIPVPLSVALLLHPEVGYTSIKDGRSSASPVAVAAAAATVVADSLAKEREQRDGEKRSSKTEAEEPKTTQLMRPEDPSRAEAEAKLHIRLVLEA</sequence>
<keyword evidence="3" id="KW-1185">Reference proteome</keyword>
<accession>A0ABN9TG47</accession>
<evidence type="ECO:0000313" key="3">
    <source>
        <dbReference type="Proteomes" id="UP001189429"/>
    </source>
</evidence>
<dbReference type="Proteomes" id="UP001189429">
    <property type="component" value="Unassembled WGS sequence"/>
</dbReference>
<comment type="caution">
    <text evidence="2">The sequence shown here is derived from an EMBL/GenBank/DDBJ whole genome shotgun (WGS) entry which is preliminary data.</text>
</comment>
<evidence type="ECO:0000313" key="2">
    <source>
        <dbReference type="EMBL" id="CAK0844455.1"/>
    </source>
</evidence>
<feature type="non-terminal residue" evidence="2">
    <location>
        <position position="1"/>
    </location>
</feature>
<evidence type="ECO:0008006" key="4">
    <source>
        <dbReference type="Google" id="ProtNLM"/>
    </source>
</evidence>
<evidence type="ECO:0000256" key="1">
    <source>
        <dbReference type="SAM" id="MobiDB-lite"/>
    </source>
</evidence>
<protein>
    <recommendedName>
        <fullName evidence="4">Subtilisin</fullName>
    </recommendedName>
</protein>
<gene>
    <name evidence="2" type="ORF">PCOR1329_LOCUS38539</name>
</gene>
<reference evidence="2" key="1">
    <citation type="submission" date="2023-10" db="EMBL/GenBank/DDBJ databases">
        <authorList>
            <person name="Chen Y."/>
            <person name="Shah S."/>
            <person name="Dougan E. K."/>
            <person name="Thang M."/>
            <person name="Chan C."/>
        </authorList>
    </citation>
    <scope>NUCLEOTIDE SEQUENCE [LARGE SCALE GENOMIC DNA]</scope>
</reference>
<feature type="non-terminal residue" evidence="2">
    <location>
        <position position="165"/>
    </location>
</feature>
<organism evidence="2 3">
    <name type="scientific">Prorocentrum cordatum</name>
    <dbReference type="NCBI Taxonomy" id="2364126"/>
    <lineage>
        <taxon>Eukaryota</taxon>
        <taxon>Sar</taxon>
        <taxon>Alveolata</taxon>
        <taxon>Dinophyceae</taxon>
        <taxon>Prorocentrales</taxon>
        <taxon>Prorocentraceae</taxon>
        <taxon>Prorocentrum</taxon>
    </lineage>
</organism>